<evidence type="ECO:0000256" key="1">
    <source>
        <dbReference type="ARBA" id="ARBA00004504"/>
    </source>
</evidence>
<evidence type="ECO:0000256" key="5">
    <source>
        <dbReference type="ARBA" id="ARBA00022536"/>
    </source>
</evidence>
<keyword evidence="3" id="KW-0964">Secreted</keyword>
<dbReference type="CDD" id="cd03520">
    <property type="entry name" value="Link_domain_CSPGs_modules_2_4"/>
    <property type="match status" value="1"/>
</dbReference>
<dbReference type="PRINTS" id="PR00010">
    <property type="entry name" value="EGFBLOOD"/>
</dbReference>
<evidence type="ECO:0000256" key="8">
    <source>
        <dbReference type="ARBA" id="ARBA00022734"/>
    </source>
</evidence>
<dbReference type="GO" id="GO:0010001">
    <property type="term" value="P:glial cell differentiation"/>
    <property type="evidence" value="ECO:0007669"/>
    <property type="project" value="TreeGrafter"/>
</dbReference>
<dbReference type="Pfam" id="PF00084">
    <property type="entry name" value="Sushi"/>
    <property type="match status" value="1"/>
</dbReference>
<evidence type="ECO:0000256" key="15">
    <source>
        <dbReference type="ARBA" id="ARBA00023290"/>
    </source>
</evidence>
<dbReference type="Ensembl" id="ENSELUT00000026828.3">
    <property type="protein sequence ID" value="ENSELUP00000037366.3"/>
    <property type="gene ID" value="ENSELUG00000017037.3"/>
</dbReference>
<reference evidence="32" key="1">
    <citation type="journal article" date="2014" name="PLoS ONE">
        <title>The genome and linkage map of the northern pike (Esox lucius): conserved synteny revealed between the salmonid sister group and the Neoteleostei.</title>
        <authorList>
            <person name="Rondeau E.B."/>
            <person name="Minkley D.R."/>
            <person name="Leong J.S."/>
            <person name="Messmer A.M."/>
            <person name="Jantzen J.R."/>
            <person name="von Schalburg K.R."/>
            <person name="Lemon C."/>
            <person name="Bird N.H."/>
            <person name="Koop B.F."/>
        </authorList>
    </citation>
    <scope>NUCLEOTIDE SEQUENCE</scope>
</reference>
<dbReference type="GO" id="GO:0045202">
    <property type="term" value="C:synapse"/>
    <property type="evidence" value="ECO:0007669"/>
    <property type="project" value="TreeGrafter"/>
</dbReference>
<dbReference type="GO" id="GO:0001501">
    <property type="term" value="P:skeletal system development"/>
    <property type="evidence" value="ECO:0007669"/>
    <property type="project" value="TreeGrafter"/>
</dbReference>
<dbReference type="Gene3D" id="2.10.25.10">
    <property type="entry name" value="Laminin"/>
    <property type="match status" value="2"/>
</dbReference>
<feature type="compositionally biased region" description="Basic residues" evidence="25">
    <location>
        <begin position="621"/>
        <end position="641"/>
    </location>
</feature>
<dbReference type="InterPro" id="IPR000436">
    <property type="entry name" value="Sushi_SCR_CCP_dom"/>
</dbReference>
<dbReference type="InterPro" id="IPR018378">
    <property type="entry name" value="C-type_lectin_CS"/>
</dbReference>
<evidence type="ECO:0000256" key="13">
    <source>
        <dbReference type="ARBA" id="ARBA00023180"/>
    </source>
</evidence>
<evidence type="ECO:0000256" key="2">
    <source>
        <dbReference type="ARBA" id="ARBA00004593"/>
    </source>
</evidence>
<dbReference type="FunFam" id="2.10.70.10:FF:000003">
    <property type="entry name" value="Versican core protein"/>
    <property type="match status" value="1"/>
</dbReference>
<dbReference type="InterPro" id="IPR001304">
    <property type="entry name" value="C-type_lectin-like"/>
</dbReference>
<dbReference type="Gene3D" id="2.10.70.10">
    <property type="entry name" value="Complement Module, domain 1"/>
    <property type="match status" value="1"/>
</dbReference>
<evidence type="ECO:0000256" key="23">
    <source>
        <dbReference type="PROSITE-ProRule" id="PRU00302"/>
    </source>
</evidence>
<evidence type="ECO:0000256" key="17">
    <source>
        <dbReference type="ARBA" id="ARBA00043896"/>
    </source>
</evidence>
<evidence type="ECO:0000259" key="29">
    <source>
        <dbReference type="PROSITE" id="PS50923"/>
    </source>
</evidence>
<dbReference type="GO" id="GO:0001750">
    <property type="term" value="C:photoreceptor outer segment"/>
    <property type="evidence" value="ECO:0007669"/>
    <property type="project" value="UniProtKB-SubCell"/>
</dbReference>
<dbReference type="Pfam" id="PF00008">
    <property type="entry name" value="EGF"/>
    <property type="match status" value="2"/>
</dbReference>
<dbReference type="PROSITE" id="PS50963">
    <property type="entry name" value="LINK_2"/>
    <property type="match status" value="2"/>
</dbReference>
<dbReference type="SMART" id="SM00034">
    <property type="entry name" value="CLECT"/>
    <property type="match status" value="1"/>
</dbReference>
<dbReference type="SMART" id="SM00409">
    <property type="entry name" value="IG"/>
    <property type="match status" value="1"/>
</dbReference>
<dbReference type="PROSITE" id="PS01241">
    <property type="entry name" value="LINK_1"/>
    <property type="match status" value="1"/>
</dbReference>
<dbReference type="PANTHER" id="PTHR22804:SF6">
    <property type="entry name" value="VERSICAN CORE PROTEIN"/>
    <property type="match status" value="1"/>
</dbReference>
<evidence type="ECO:0000256" key="16">
    <source>
        <dbReference type="ARBA" id="ARBA00023319"/>
    </source>
</evidence>
<evidence type="ECO:0000256" key="3">
    <source>
        <dbReference type="ARBA" id="ARBA00022525"/>
    </source>
</evidence>
<dbReference type="CDD" id="cd00054">
    <property type="entry name" value="EGF_CA"/>
    <property type="match status" value="2"/>
</dbReference>
<dbReference type="PROSITE" id="PS01187">
    <property type="entry name" value="EGF_CA"/>
    <property type="match status" value="1"/>
</dbReference>
<dbReference type="PROSITE" id="PS50041">
    <property type="entry name" value="C_TYPE_LECTIN_2"/>
    <property type="match status" value="1"/>
</dbReference>
<dbReference type="InterPro" id="IPR000152">
    <property type="entry name" value="EGF-type_Asp/Asn_hydroxyl_site"/>
</dbReference>
<dbReference type="InterPro" id="IPR013106">
    <property type="entry name" value="Ig_V-set"/>
</dbReference>
<keyword evidence="6 23" id="KW-0768">Sushi</keyword>
<keyword evidence="8" id="KW-0430">Lectin</keyword>
<dbReference type="PROSITE" id="PS00010">
    <property type="entry name" value="ASX_HYDROXYL"/>
    <property type="match status" value="1"/>
</dbReference>
<keyword evidence="9" id="KW-0677">Repeat</keyword>
<dbReference type="Bgee" id="ENSELUG00000017037">
    <property type="expression patterns" value="Expressed in embryo and 7 other cell types or tissues"/>
</dbReference>
<feature type="disulfide bond" evidence="24">
    <location>
        <begin position="269"/>
        <end position="290"/>
    </location>
</feature>
<dbReference type="FunFam" id="3.10.100.10:FF:000003">
    <property type="entry name" value="Versican core protein"/>
    <property type="match status" value="1"/>
</dbReference>
<evidence type="ECO:0000256" key="7">
    <source>
        <dbReference type="ARBA" id="ARBA00022729"/>
    </source>
</evidence>
<dbReference type="InterPro" id="IPR000538">
    <property type="entry name" value="Link_dom"/>
</dbReference>
<dbReference type="Gene3D" id="2.60.40.10">
    <property type="entry name" value="Immunoglobulins"/>
    <property type="match status" value="1"/>
</dbReference>
<keyword evidence="16" id="KW-0393">Immunoglobulin domain</keyword>
<dbReference type="GO" id="GO:0005540">
    <property type="term" value="F:hyaluronic acid binding"/>
    <property type="evidence" value="ECO:0007669"/>
    <property type="project" value="UniProtKB-KW"/>
</dbReference>
<dbReference type="InterPro" id="IPR018097">
    <property type="entry name" value="EGF_Ca-bd_CS"/>
</dbReference>
<dbReference type="InterPro" id="IPR001881">
    <property type="entry name" value="EGF-like_Ca-bd_dom"/>
</dbReference>
<evidence type="ECO:0000256" key="12">
    <source>
        <dbReference type="ARBA" id="ARBA00023157"/>
    </source>
</evidence>
<dbReference type="GO" id="GO:0007155">
    <property type="term" value="P:cell adhesion"/>
    <property type="evidence" value="ECO:0007669"/>
    <property type="project" value="InterPro"/>
</dbReference>
<evidence type="ECO:0000259" key="28">
    <source>
        <dbReference type="PROSITE" id="PS50835"/>
    </source>
</evidence>
<dbReference type="Proteomes" id="UP000265140">
    <property type="component" value="Chromosome 13"/>
</dbReference>
<proteinExistence type="predicted"/>
<evidence type="ECO:0000259" key="30">
    <source>
        <dbReference type="PROSITE" id="PS50963"/>
    </source>
</evidence>
<evidence type="ECO:0000313" key="31">
    <source>
        <dbReference type="Ensembl" id="ENSELUP00000037366.3"/>
    </source>
</evidence>
<organism evidence="31 32">
    <name type="scientific">Esox lucius</name>
    <name type="common">Northern pike</name>
    <dbReference type="NCBI Taxonomy" id="8010"/>
    <lineage>
        <taxon>Eukaryota</taxon>
        <taxon>Metazoa</taxon>
        <taxon>Chordata</taxon>
        <taxon>Craniata</taxon>
        <taxon>Vertebrata</taxon>
        <taxon>Euteleostomi</taxon>
        <taxon>Actinopterygii</taxon>
        <taxon>Neopterygii</taxon>
        <taxon>Teleostei</taxon>
        <taxon>Protacanthopterygii</taxon>
        <taxon>Esociformes</taxon>
        <taxon>Esocidae</taxon>
        <taxon>Esox</taxon>
    </lineage>
</organism>
<dbReference type="InterPro" id="IPR016186">
    <property type="entry name" value="C-type_lectin-like/link_sf"/>
</dbReference>
<feature type="disulfide bond" evidence="23">
    <location>
        <begin position="530"/>
        <end position="573"/>
    </location>
</feature>
<evidence type="ECO:0000256" key="19">
    <source>
        <dbReference type="ARBA" id="ARBA00044230"/>
    </source>
</evidence>
<dbReference type="GO" id="GO:0033165">
    <property type="term" value="C:interphotoreceptor matrix"/>
    <property type="evidence" value="ECO:0007669"/>
    <property type="project" value="UniProtKB-SubCell"/>
</dbReference>
<comment type="caution">
    <text evidence="22">Lacks conserved residue(s) required for the propagation of feature annotation.</text>
</comment>
<dbReference type="SUPFAM" id="SSF57535">
    <property type="entry name" value="Complement control module/SCR domain"/>
    <property type="match status" value="1"/>
</dbReference>
<dbReference type="SMART" id="SM00445">
    <property type="entry name" value="LINK"/>
    <property type="match status" value="2"/>
</dbReference>
<feature type="disulfide bond" evidence="22">
    <location>
        <begin position="387"/>
        <end position="396"/>
    </location>
</feature>
<feature type="region of interest" description="Disordered" evidence="25">
    <location>
        <begin position="613"/>
        <end position="641"/>
    </location>
</feature>
<comment type="function">
    <text evidence="17">May play a role in intercellular signaling and in connecting cells with the extracellular matrix. May take part in the regulation of cell motility, growth and differentiation. Binds hyaluronic acid.</text>
</comment>
<dbReference type="Pfam" id="PF00059">
    <property type="entry name" value="Lectin_C"/>
    <property type="match status" value="1"/>
</dbReference>
<protein>
    <recommendedName>
        <fullName evidence="18">Versican core protein</fullName>
    </recommendedName>
    <alternativeName>
        <fullName evidence="19">Chondroitin sulfate proteoglycan core protein 2</fullName>
    </alternativeName>
    <alternativeName>
        <fullName evidence="20">Large fibroblast proteoglycan</fullName>
    </alternativeName>
    <alternativeName>
        <fullName evidence="21">PG-M</fullName>
    </alternativeName>
</protein>
<dbReference type="SUPFAM" id="SSF48726">
    <property type="entry name" value="Immunoglobulin"/>
    <property type="match status" value="1"/>
</dbReference>
<dbReference type="GO" id="GO:0072534">
    <property type="term" value="C:perineuronal net"/>
    <property type="evidence" value="ECO:0007669"/>
    <property type="project" value="TreeGrafter"/>
</dbReference>
<name>A0A3P9A852_ESOLU</name>
<feature type="domain" description="EGF-like" evidence="26">
    <location>
        <begin position="323"/>
        <end position="359"/>
    </location>
</feature>
<comment type="subcellular location">
    <subcellularLocation>
        <location evidence="1">Cell projection</location>
        <location evidence="1">Cilium</location>
        <location evidence="1">Photoreceptor outer segment</location>
    </subcellularLocation>
    <subcellularLocation>
        <location evidence="2">Secreted</location>
        <location evidence="2">Extracellular space</location>
        <location evidence="2">Extracellular matrix</location>
        <location evidence="2">Interphotoreceptor matrix</location>
    </subcellularLocation>
</comment>
<evidence type="ECO:0000313" key="32">
    <source>
        <dbReference type="Proteomes" id="UP000265140"/>
    </source>
</evidence>
<dbReference type="PROSITE" id="PS00615">
    <property type="entry name" value="C_TYPE_LECTIN_1"/>
    <property type="match status" value="1"/>
</dbReference>
<evidence type="ECO:0000256" key="6">
    <source>
        <dbReference type="ARBA" id="ARBA00022659"/>
    </source>
</evidence>
<dbReference type="PROSITE" id="PS01186">
    <property type="entry name" value="EGF_2"/>
    <property type="match status" value="1"/>
</dbReference>
<keyword evidence="11" id="KW-0654">Proteoglycan</keyword>
<reference evidence="31" key="2">
    <citation type="submission" date="2020-02" db="EMBL/GenBank/DDBJ databases">
        <title>Esox lucius (northern pike) genome, fEsoLuc1, primary haplotype.</title>
        <authorList>
            <person name="Myers G."/>
            <person name="Karagic N."/>
            <person name="Meyer A."/>
            <person name="Pippel M."/>
            <person name="Reichard M."/>
            <person name="Winkler S."/>
            <person name="Tracey A."/>
            <person name="Sims Y."/>
            <person name="Howe K."/>
            <person name="Rhie A."/>
            <person name="Formenti G."/>
            <person name="Durbin R."/>
            <person name="Fedrigo O."/>
            <person name="Jarvis E.D."/>
        </authorList>
    </citation>
    <scope>NUCLEOTIDE SEQUENCE [LARGE SCALE GENOMIC DNA]</scope>
</reference>
<dbReference type="PROSITE" id="PS50026">
    <property type="entry name" value="EGF_3"/>
    <property type="match status" value="2"/>
</dbReference>
<evidence type="ECO:0000256" key="20">
    <source>
        <dbReference type="ARBA" id="ARBA00044263"/>
    </source>
</evidence>
<reference evidence="31" key="4">
    <citation type="submission" date="2025-09" db="UniProtKB">
        <authorList>
            <consortium name="Ensembl"/>
        </authorList>
    </citation>
    <scope>IDENTIFICATION</scope>
</reference>
<dbReference type="InterPro" id="IPR035976">
    <property type="entry name" value="Sushi/SCR/CCP_sf"/>
</dbReference>
<evidence type="ECO:0000259" key="26">
    <source>
        <dbReference type="PROSITE" id="PS50026"/>
    </source>
</evidence>
<dbReference type="PROSITE" id="PS50835">
    <property type="entry name" value="IG_LIKE"/>
    <property type="match status" value="1"/>
</dbReference>
<evidence type="ECO:0000256" key="25">
    <source>
        <dbReference type="SAM" id="MobiDB-lite"/>
    </source>
</evidence>
<feature type="domain" description="Sushi" evidence="29">
    <location>
        <begin position="528"/>
        <end position="588"/>
    </location>
</feature>
<feature type="disulfide bond" evidence="23">
    <location>
        <begin position="559"/>
        <end position="586"/>
    </location>
</feature>
<dbReference type="Pfam" id="PF07686">
    <property type="entry name" value="V-set"/>
    <property type="match status" value="1"/>
</dbReference>
<dbReference type="GeneTree" id="ENSGT00940000156102"/>
<dbReference type="InterPro" id="IPR016187">
    <property type="entry name" value="CTDL_fold"/>
</dbReference>
<dbReference type="PANTHER" id="PTHR22804">
    <property type="entry name" value="AGGRECAN/VERSICAN PROTEOGLYCAN"/>
    <property type="match status" value="1"/>
</dbReference>
<dbReference type="PROSITE" id="PS50923">
    <property type="entry name" value="SUSHI"/>
    <property type="match status" value="1"/>
</dbReference>
<dbReference type="InterPro" id="IPR013783">
    <property type="entry name" value="Ig-like_fold"/>
</dbReference>
<dbReference type="Pfam" id="PF00193">
    <property type="entry name" value="Xlink"/>
    <property type="match status" value="2"/>
</dbReference>
<keyword evidence="4" id="KW-0272">Extracellular matrix</keyword>
<evidence type="ECO:0000259" key="27">
    <source>
        <dbReference type="PROSITE" id="PS50041"/>
    </source>
</evidence>
<dbReference type="Gene3D" id="3.10.100.10">
    <property type="entry name" value="Mannose-Binding Protein A, subunit A"/>
    <property type="match status" value="3"/>
</dbReference>
<dbReference type="GO" id="GO:0007417">
    <property type="term" value="P:central nervous system development"/>
    <property type="evidence" value="ECO:0007669"/>
    <property type="project" value="TreeGrafter"/>
</dbReference>
<evidence type="ECO:0000256" key="18">
    <source>
        <dbReference type="ARBA" id="ARBA00044099"/>
    </source>
</evidence>
<feature type="disulfide bond" evidence="24">
    <location>
        <begin position="171"/>
        <end position="192"/>
    </location>
</feature>
<dbReference type="PRINTS" id="PR01265">
    <property type="entry name" value="LINKMODULE"/>
</dbReference>
<evidence type="ECO:0000256" key="21">
    <source>
        <dbReference type="ARBA" id="ARBA00044266"/>
    </source>
</evidence>
<evidence type="ECO:0000256" key="24">
    <source>
        <dbReference type="PROSITE-ProRule" id="PRU00323"/>
    </source>
</evidence>
<evidence type="ECO:0000256" key="14">
    <source>
        <dbReference type="ARBA" id="ARBA00023273"/>
    </source>
</evidence>
<dbReference type="SMART" id="SM00032">
    <property type="entry name" value="CCP"/>
    <property type="match status" value="1"/>
</dbReference>
<evidence type="ECO:0000256" key="4">
    <source>
        <dbReference type="ARBA" id="ARBA00022530"/>
    </source>
</evidence>
<evidence type="ECO:0000256" key="22">
    <source>
        <dbReference type="PROSITE-ProRule" id="PRU00076"/>
    </source>
</evidence>
<dbReference type="FunFam" id="2.10.25.10:FF:000434">
    <property type="entry name" value="Predicted protein"/>
    <property type="match status" value="1"/>
</dbReference>
<feature type="domain" description="C-type lectin" evidence="27">
    <location>
        <begin position="410"/>
        <end position="524"/>
    </location>
</feature>
<dbReference type="InterPro" id="IPR050691">
    <property type="entry name" value="Hyaluronan_bind_Proteoglycan"/>
</dbReference>
<dbReference type="PROSITE" id="PS00022">
    <property type="entry name" value="EGF_1"/>
    <property type="match status" value="2"/>
</dbReference>
<sequence>MMRPVSGSLSGKVVLPCHFSTMPTAMPTISANGTETTTRTDYLRIKWTKINAERESTVLVAQNGVIKIGSIYRNRVSVPSHPEDVGDASLTMVKLRASDAGTYRCEVMYGIEDTQDTVDLDVDGVVFHYRASTNRYNMNYHSAVQACQTIGASIATADQLKSAYEDGFDHCDAGWIADLSVRYPITRPRPGCFGNLLTRPGVRTYGIRKPTETYDVYCYVDRLDGEVFYAPVTHKMTFEEAKIQCEKRNAVLASPGQLHAAWRKGLDRCDYGWLSDGSVRHPVAVPRMKCGGGLVGVRTMYRYQNQTGFPEPSTQLGAYCFKGIHSCTENVCLNGGSCYKSGALHTCSCAPGYSGDRCETDIDECQSNPCRNGGTCVDRLNSFTCICLPSYSGLHCDQDTENCEYGWHKFQGHCYKYVPQRRNWDTAERECRLQGAHLASILSHDEQQFVNRIGHDYQWIGLSDKMYENDFRWTDNTPMQYENWRPNQPDSFFSSGEDCVVMIWHEDGQWNDVPCNYHLTFTCKKGTVACNQPPLVQNARTFGKKRPRYEINALVRYQCKDGFIQRHVPTIRCRGDGQWDIPKITCMSASNFQRNFSRRQSYSLFSSKNFKRRSDQEVAQHRPHHRGRKVRRSVMRQNRRQ</sequence>
<evidence type="ECO:0000256" key="9">
    <source>
        <dbReference type="ARBA" id="ARBA00022737"/>
    </source>
</evidence>
<keyword evidence="10" id="KW-0106">Calcium</keyword>
<keyword evidence="5 22" id="KW-0245">EGF-like domain</keyword>
<dbReference type="GO" id="GO:0002052">
    <property type="term" value="P:positive regulation of neuroblast proliferation"/>
    <property type="evidence" value="ECO:0007669"/>
    <property type="project" value="TreeGrafter"/>
</dbReference>
<evidence type="ECO:0000256" key="10">
    <source>
        <dbReference type="ARBA" id="ARBA00022837"/>
    </source>
</evidence>
<feature type="disulfide bond" evidence="22">
    <location>
        <begin position="349"/>
        <end position="358"/>
    </location>
</feature>
<dbReference type="InterPro" id="IPR007110">
    <property type="entry name" value="Ig-like_dom"/>
</dbReference>
<dbReference type="SUPFAM" id="SSF57196">
    <property type="entry name" value="EGF/Laminin"/>
    <property type="match status" value="1"/>
</dbReference>
<dbReference type="SMART" id="SM00406">
    <property type="entry name" value="IGv"/>
    <property type="match status" value="1"/>
</dbReference>
<dbReference type="SUPFAM" id="SSF56436">
    <property type="entry name" value="C-type lectin-like"/>
    <property type="match status" value="3"/>
</dbReference>
<dbReference type="CDD" id="cd03517">
    <property type="entry name" value="Link_domain_CSPGs_modules_1_3"/>
    <property type="match status" value="1"/>
</dbReference>
<dbReference type="GO" id="GO:0005615">
    <property type="term" value="C:extracellular space"/>
    <property type="evidence" value="ECO:0007669"/>
    <property type="project" value="TreeGrafter"/>
</dbReference>
<evidence type="ECO:0000256" key="11">
    <source>
        <dbReference type="ARBA" id="ARBA00022974"/>
    </source>
</evidence>
<dbReference type="SMART" id="SM00179">
    <property type="entry name" value="EGF_CA"/>
    <property type="match status" value="2"/>
</dbReference>
<reference evidence="31" key="3">
    <citation type="submission" date="2025-08" db="UniProtKB">
        <authorList>
            <consortium name="Ensembl"/>
        </authorList>
    </citation>
    <scope>IDENTIFICATION</scope>
</reference>
<dbReference type="GO" id="GO:0005509">
    <property type="term" value="F:calcium ion binding"/>
    <property type="evidence" value="ECO:0007669"/>
    <property type="project" value="InterPro"/>
</dbReference>
<keyword evidence="7" id="KW-0732">Signal</keyword>
<dbReference type="InterPro" id="IPR003599">
    <property type="entry name" value="Ig_sub"/>
</dbReference>
<accession>A0A3P9A852</accession>
<dbReference type="FunFam" id="3.10.100.10:FF:000011">
    <property type="entry name" value="Aggrecan core protein"/>
    <property type="match status" value="1"/>
</dbReference>
<dbReference type="InterPro" id="IPR036179">
    <property type="entry name" value="Ig-like_dom_sf"/>
</dbReference>
<dbReference type="GO" id="GO:0030246">
    <property type="term" value="F:carbohydrate binding"/>
    <property type="evidence" value="ECO:0007669"/>
    <property type="project" value="UniProtKB-KW"/>
</dbReference>
<keyword evidence="12 22" id="KW-1015">Disulfide bond</keyword>
<feature type="domain" description="EGF-like" evidence="26">
    <location>
        <begin position="361"/>
        <end position="397"/>
    </location>
</feature>
<dbReference type="InterPro" id="IPR000742">
    <property type="entry name" value="EGF"/>
</dbReference>
<feature type="domain" description="Ig-like" evidence="28">
    <location>
        <begin position="1"/>
        <end position="121"/>
    </location>
</feature>
<feature type="domain" description="Link" evidence="30">
    <location>
        <begin position="225"/>
        <end position="322"/>
    </location>
</feature>
<keyword evidence="15" id="KW-0373">Hyaluronic acid</keyword>
<dbReference type="CDD" id="cd00033">
    <property type="entry name" value="CCP"/>
    <property type="match status" value="1"/>
</dbReference>
<keyword evidence="13" id="KW-0325">Glycoprotein</keyword>
<dbReference type="SMART" id="SM00181">
    <property type="entry name" value="EGF"/>
    <property type="match status" value="2"/>
</dbReference>
<dbReference type="AlphaFoldDB" id="A0A3P9A852"/>
<keyword evidence="32" id="KW-1185">Reference proteome</keyword>
<dbReference type="FunFam" id="3.10.100.10:FF:000002">
    <property type="entry name" value="Hyaluronan proteoglycan link protein 1"/>
    <property type="match status" value="1"/>
</dbReference>
<feature type="domain" description="Link" evidence="30">
    <location>
        <begin position="125"/>
        <end position="220"/>
    </location>
</feature>
<keyword evidence="14" id="KW-0966">Cell projection</keyword>